<name>A0AAP0M509_9ROSI</name>
<feature type="signal peptide" evidence="1">
    <location>
        <begin position="1"/>
        <end position="26"/>
    </location>
</feature>
<evidence type="ECO:0000256" key="1">
    <source>
        <dbReference type="SAM" id="SignalP"/>
    </source>
</evidence>
<reference evidence="2 3" key="1">
    <citation type="submission" date="2024-05" db="EMBL/GenBank/DDBJ databases">
        <title>Haplotype-resolved chromosome-level genome assembly of Huyou (Citrus changshanensis).</title>
        <authorList>
            <person name="Miao C."/>
            <person name="Chen W."/>
            <person name="Wu Y."/>
            <person name="Wang L."/>
            <person name="Zhao S."/>
            <person name="Grierson D."/>
            <person name="Xu C."/>
            <person name="Chen K."/>
        </authorList>
    </citation>
    <scope>NUCLEOTIDE SEQUENCE [LARGE SCALE GENOMIC DNA]</scope>
    <source>
        <strain evidence="2">01-14</strain>
        <tissue evidence="2">Leaf</tissue>
    </source>
</reference>
<organism evidence="2 3">
    <name type="scientific">Citrus x changshan-huyou</name>
    <dbReference type="NCBI Taxonomy" id="2935761"/>
    <lineage>
        <taxon>Eukaryota</taxon>
        <taxon>Viridiplantae</taxon>
        <taxon>Streptophyta</taxon>
        <taxon>Embryophyta</taxon>
        <taxon>Tracheophyta</taxon>
        <taxon>Spermatophyta</taxon>
        <taxon>Magnoliopsida</taxon>
        <taxon>eudicotyledons</taxon>
        <taxon>Gunneridae</taxon>
        <taxon>Pentapetalae</taxon>
        <taxon>rosids</taxon>
        <taxon>malvids</taxon>
        <taxon>Sapindales</taxon>
        <taxon>Rutaceae</taxon>
        <taxon>Aurantioideae</taxon>
        <taxon>Citrus</taxon>
    </lineage>
</organism>
<comment type="caution">
    <text evidence="2">The sequence shown here is derived from an EMBL/GenBank/DDBJ whole genome shotgun (WGS) entry which is preliminary data.</text>
</comment>
<accession>A0AAP0M509</accession>
<dbReference type="EMBL" id="JBCGBO010000005">
    <property type="protein sequence ID" value="KAK9197877.1"/>
    <property type="molecule type" value="Genomic_DNA"/>
</dbReference>
<dbReference type="AlphaFoldDB" id="A0AAP0M509"/>
<sequence>MHHLQWANYFYFISFIFLRLSSLSESYFSFLCEGFWSVLLSYNGNRCFSYRFGVSEVQIWKASHRGLIAARDLALNRLEKLTHVVEDAKNEPGKQRSLLQDTHYFYQPVEPTLAVEDNFNELQRLSCWSSISALLWEEDCGWVSLVHLYLPDNQ</sequence>
<keyword evidence="3" id="KW-1185">Reference proteome</keyword>
<proteinExistence type="predicted"/>
<evidence type="ECO:0000313" key="2">
    <source>
        <dbReference type="EMBL" id="KAK9197877.1"/>
    </source>
</evidence>
<feature type="chain" id="PRO_5042960777" evidence="1">
    <location>
        <begin position="27"/>
        <end position="154"/>
    </location>
</feature>
<keyword evidence="1" id="KW-0732">Signal</keyword>
<dbReference type="Proteomes" id="UP001428341">
    <property type="component" value="Unassembled WGS sequence"/>
</dbReference>
<gene>
    <name evidence="2" type="ORF">WN944_013060</name>
</gene>
<protein>
    <submittedName>
        <fullName evidence="2">Uncharacterized protein</fullName>
    </submittedName>
</protein>
<evidence type="ECO:0000313" key="3">
    <source>
        <dbReference type="Proteomes" id="UP001428341"/>
    </source>
</evidence>